<dbReference type="EMBL" id="JACQRX010000078">
    <property type="protein sequence ID" value="MBI4251162.1"/>
    <property type="molecule type" value="Genomic_DNA"/>
</dbReference>
<dbReference type="FunFam" id="3.40.50.300:FF:000042">
    <property type="entry name" value="Maltose/maltodextrin ABC transporter, ATP-binding protein"/>
    <property type="match status" value="1"/>
</dbReference>
<dbReference type="CDD" id="cd03301">
    <property type="entry name" value="ABC_MalK_N"/>
    <property type="match status" value="1"/>
</dbReference>
<dbReference type="GO" id="GO:0008643">
    <property type="term" value="P:carbohydrate transport"/>
    <property type="evidence" value="ECO:0007669"/>
    <property type="project" value="InterPro"/>
</dbReference>
<comment type="caution">
    <text evidence="5">The sequence shown here is derived from an EMBL/GenBank/DDBJ whole genome shotgun (WGS) entry which is preliminary data.</text>
</comment>
<name>A0A932ZVV7_UNCTE</name>
<dbReference type="InterPro" id="IPR015855">
    <property type="entry name" value="ABC_transpr_MalK-like"/>
</dbReference>
<dbReference type="GO" id="GO:0005524">
    <property type="term" value="F:ATP binding"/>
    <property type="evidence" value="ECO:0007669"/>
    <property type="project" value="UniProtKB-KW"/>
</dbReference>
<keyword evidence="1" id="KW-0813">Transport</keyword>
<dbReference type="InterPro" id="IPR008995">
    <property type="entry name" value="Mo/tungstate-bd_C_term_dom"/>
</dbReference>
<dbReference type="AlphaFoldDB" id="A0A932ZVV7"/>
<evidence type="ECO:0000313" key="5">
    <source>
        <dbReference type="EMBL" id="MBI4251162.1"/>
    </source>
</evidence>
<evidence type="ECO:0000256" key="2">
    <source>
        <dbReference type="ARBA" id="ARBA00022741"/>
    </source>
</evidence>
<dbReference type="InterPro" id="IPR027417">
    <property type="entry name" value="P-loop_NTPase"/>
</dbReference>
<dbReference type="PROSITE" id="PS50893">
    <property type="entry name" value="ABC_TRANSPORTER_2"/>
    <property type="match status" value="1"/>
</dbReference>
<sequence length="356" mass="38683">MARILLKDLVKRFGRVAAVDGVNLEIRDGEFLIMVGPSGCGKTTTLNMISGLETPTSGEVVIGDQVVNDIEPGERGLGMVFQDLALFPHMTVFENIAFGLRVKNVADAEVRGRVLQAATALHIAPLLEKRPAQCSGGEAQRVALARTIVTNPAVFLMDEPLSSLDAKLRLDMRTELKHLHERLKATFVYVTHDQAEAMTMADRIVVMRGGHIQQEGGPLEIYRRPANQFVAGFFGTPTMNFLRGSVEEQGGRLRFRASNIELLLPAGLRLPRREGEITLGVRAEHVLAGKGGQPGRVTLTEPLGDETLVFFDYGGDAPLVAKVNPELHLSPGEGITFALDEAGYHLFDGGTGERLN</sequence>
<keyword evidence="3 5" id="KW-0067">ATP-binding</keyword>
<accession>A0A932ZVV7</accession>
<gene>
    <name evidence="5" type="ORF">HY618_01780</name>
</gene>
<dbReference type="GO" id="GO:0140359">
    <property type="term" value="F:ABC-type transporter activity"/>
    <property type="evidence" value="ECO:0007669"/>
    <property type="project" value="InterPro"/>
</dbReference>
<protein>
    <submittedName>
        <fullName evidence="5">ABC transporter ATP-binding protein</fullName>
    </submittedName>
</protein>
<proteinExistence type="predicted"/>
<evidence type="ECO:0000313" key="6">
    <source>
        <dbReference type="Proteomes" id="UP000752292"/>
    </source>
</evidence>
<dbReference type="Pfam" id="PF00005">
    <property type="entry name" value="ABC_tran"/>
    <property type="match status" value="1"/>
</dbReference>
<dbReference type="InterPro" id="IPR047641">
    <property type="entry name" value="ABC_transpr_MalK/UgpC-like"/>
</dbReference>
<dbReference type="InterPro" id="IPR005116">
    <property type="entry name" value="Transp-assoc_OB_typ1"/>
</dbReference>
<dbReference type="InterPro" id="IPR040582">
    <property type="entry name" value="OB_MalK-like"/>
</dbReference>
<dbReference type="SUPFAM" id="SSF52540">
    <property type="entry name" value="P-loop containing nucleoside triphosphate hydrolases"/>
    <property type="match status" value="1"/>
</dbReference>
<evidence type="ECO:0000256" key="1">
    <source>
        <dbReference type="ARBA" id="ARBA00022448"/>
    </source>
</evidence>
<dbReference type="PROSITE" id="PS00211">
    <property type="entry name" value="ABC_TRANSPORTER_1"/>
    <property type="match status" value="1"/>
</dbReference>
<dbReference type="PANTHER" id="PTHR43875:SF1">
    <property type="entry name" value="OSMOPROTECTIVE COMPOUNDS UPTAKE ATP-BINDING PROTEIN GGTA"/>
    <property type="match status" value="1"/>
</dbReference>
<dbReference type="InterPro" id="IPR012340">
    <property type="entry name" value="NA-bd_OB-fold"/>
</dbReference>
<organism evidence="5 6">
    <name type="scientific">Tectimicrobiota bacterium</name>
    <dbReference type="NCBI Taxonomy" id="2528274"/>
    <lineage>
        <taxon>Bacteria</taxon>
        <taxon>Pseudomonadati</taxon>
        <taxon>Nitrospinota/Tectimicrobiota group</taxon>
        <taxon>Candidatus Tectimicrobiota</taxon>
    </lineage>
</organism>
<dbReference type="PANTHER" id="PTHR43875">
    <property type="entry name" value="MALTODEXTRIN IMPORT ATP-BINDING PROTEIN MSMX"/>
    <property type="match status" value="1"/>
</dbReference>
<dbReference type="InterPro" id="IPR003593">
    <property type="entry name" value="AAA+_ATPase"/>
</dbReference>
<dbReference type="SUPFAM" id="SSF50331">
    <property type="entry name" value="MOP-like"/>
    <property type="match status" value="1"/>
</dbReference>
<dbReference type="SMART" id="SM00382">
    <property type="entry name" value="AAA"/>
    <property type="match status" value="1"/>
</dbReference>
<reference evidence="5" key="1">
    <citation type="submission" date="2020-07" db="EMBL/GenBank/DDBJ databases">
        <title>Huge and variable diversity of episymbiotic CPR bacteria and DPANN archaea in groundwater ecosystems.</title>
        <authorList>
            <person name="He C.Y."/>
            <person name="Keren R."/>
            <person name="Whittaker M."/>
            <person name="Farag I.F."/>
            <person name="Doudna J."/>
            <person name="Cate J.H.D."/>
            <person name="Banfield J.F."/>
        </authorList>
    </citation>
    <scope>NUCLEOTIDE SEQUENCE</scope>
    <source>
        <strain evidence="5">NC_groundwater_1370_Ag_S-0.2um_69_93</strain>
    </source>
</reference>
<dbReference type="Gene3D" id="3.40.50.300">
    <property type="entry name" value="P-loop containing nucleotide triphosphate hydrolases"/>
    <property type="match status" value="1"/>
</dbReference>
<feature type="domain" description="ABC transporter" evidence="4">
    <location>
        <begin position="4"/>
        <end position="234"/>
    </location>
</feature>
<dbReference type="Pfam" id="PF17912">
    <property type="entry name" value="OB_MalK"/>
    <property type="match status" value="1"/>
</dbReference>
<dbReference type="GO" id="GO:0016887">
    <property type="term" value="F:ATP hydrolysis activity"/>
    <property type="evidence" value="ECO:0007669"/>
    <property type="project" value="InterPro"/>
</dbReference>
<dbReference type="Pfam" id="PF03459">
    <property type="entry name" value="TOBE"/>
    <property type="match status" value="1"/>
</dbReference>
<dbReference type="Gene3D" id="2.40.50.100">
    <property type="match status" value="1"/>
</dbReference>
<dbReference type="InterPro" id="IPR017871">
    <property type="entry name" value="ABC_transporter-like_CS"/>
</dbReference>
<evidence type="ECO:0000256" key="3">
    <source>
        <dbReference type="ARBA" id="ARBA00022840"/>
    </source>
</evidence>
<keyword evidence="2" id="KW-0547">Nucleotide-binding</keyword>
<dbReference type="Gene3D" id="2.40.50.140">
    <property type="entry name" value="Nucleic acid-binding proteins"/>
    <property type="match status" value="1"/>
</dbReference>
<dbReference type="InterPro" id="IPR003439">
    <property type="entry name" value="ABC_transporter-like_ATP-bd"/>
</dbReference>
<dbReference type="Proteomes" id="UP000752292">
    <property type="component" value="Unassembled WGS sequence"/>
</dbReference>
<dbReference type="GO" id="GO:0055052">
    <property type="term" value="C:ATP-binding cassette (ABC) transporter complex, substrate-binding subunit-containing"/>
    <property type="evidence" value="ECO:0007669"/>
    <property type="project" value="TreeGrafter"/>
</dbReference>
<evidence type="ECO:0000259" key="4">
    <source>
        <dbReference type="PROSITE" id="PS50893"/>
    </source>
</evidence>